<gene>
    <name evidence="2" type="ORF">OEIGOIKO_03014</name>
</gene>
<dbReference type="EMBL" id="BHZC01000001">
    <property type="protein sequence ID" value="GCD35271.1"/>
    <property type="molecule type" value="Genomic_DNA"/>
</dbReference>
<protein>
    <submittedName>
        <fullName evidence="2">Uncharacterized protein</fullName>
    </submittedName>
</protein>
<feature type="region of interest" description="Disordered" evidence="1">
    <location>
        <begin position="1"/>
        <end position="42"/>
    </location>
</feature>
<reference evidence="2 3" key="1">
    <citation type="submission" date="2018-11" db="EMBL/GenBank/DDBJ databases">
        <title>Whole genome sequence of Streptomyces chrestomyceticus NBRC 13444(T).</title>
        <authorList>
            <person name="Komaki H."/>
            <person name="Tamura T."/>
        </authorList>
    </citation>
    <scope>NUCLEOTIDE SEQUENCE [LARGE SCALE GENOMIC DNA]</scope>
    <source>
        <strain evidence="2 3">NBRC 13444</strain>
    </source>
</reference>
<comment type="caution">
    <text evidence="2">The sequence shown here is derived from an EMBL/GenBank/DDBJ whole genome shotgun (WGS) entry which is preliminary data.</text>
</comment>
<accession>A0A7U9KWH2</accession>
<evidence type="ECO:0000256" key="1">
    <source>
        <dbReference type="SAM" id="MobiDB-lite"/>
    </source>
</evidence>
<feature type="compositionally biased region" description="Basic and acidic residues" evidence="1">
    <location>
        <begin position="20"/>
        <end position="29"/>
    </location>
</feature>
<feature type="compositionally biased region" description="Low complexity" evidence="1">
    <location>
        <begin position="10"/>
        <end position="19"/>
    </location>
</feature>
<evidence type="ECO:0000313" key="3">
    <source>
        <dbReference type="Proteomes" id="UP000287830"/>
    </source>
</evidence>
<evidence type="ECO:0000313" key="2">
    <source>
        <dbReference type="EMBL" id="GCD35271.1"/>
    </source>
</evidence>
<organism evidence="2 3">
    <name type="scientific">Streptomyces chrestomyceticus JCM 4735</name>
    <dbReference type="NCBI Taxonomy" id="1306181"/>
    <lineage>
        <taxon>Bacteria</taxon>
        <taxon>Bacillati</taxon>
        <taxon>Actinomycetota</taxon>
        <taxon>Actinomycetes</taxon>
        <taxon>Kitasatosporales</taxon>
        <taxon>Streptomycetaceae</taxon>
        <taxon>Streptomyces</taxon>
    </lineage>
</organism>
<sequence length="42" mass="4153">MSTEAERAGRAVAAAGARADALRGCHGPEPDTGAGKDSFAHS</sequence>
<dbReference type="Proteomes" id="UP000287830">
    <property type="component" value="Unassembled WGS sequence"/>
</dbReference>
<dbReference type="AlphaFoldDB" id="A0A7U9KWH2"/>
<proteinExistence type="predicted"/>
<name>A0A7U9KWH2_9ACTN</name>